<organism evidence="1 2">
    <name type="scientific">Chryseobacterium joostei</name>
    <dbReference type="NCBI Taxonomy" id="112234"/>
    <lineage>
        <taxon>Bacteria</taxon>
        <taxon>Pseudomonadati</taxon>
        <taxon>Bacteroidota</taxon>
        <taxon>Flavobacteriia</taxon>
        <taxon>Flavobacteriales</taxon>
        <taxon>Weeksellaceae</taxon>
        <taxon>Chryseobacterium group</taxon>
        <taxon>Chryseobacterium</taxon>
    </lineage>
</organism>
<dbReference type="AlphaFoldDB" id="A0A1N7KKL7"/>
<evidence type="ECO:0000313" key="2">
    <source>
        <dbReference type="Proteomes" id="UP000186106"/>
    </source>
</evidence>
<dbReference type="STRING" id="112234.SAMN05421768_11421"/>
<gene>
    <name evidence="1" type="ORF">SAMN05421768_11421</name>
</gene>
<reference evidence="1 2" key="1">
    <citation type="submission" date="2017-01" db="EMBL/GenBank/DDBJ databases">
        <authorList>
            <person name="Mah S.A."/>
            <person name="Swanson W.J."/>
            <person name="Moy G.W."/>
            <person name="Vacquier V.D."/>
        </authorList>
    </citation>
    <scope>NUCLEOTIDE SEQUENCE [LARGE SCALE GENOMIC DNA]</scope>
    <source>
        <strain evidence="1 2">DSM 16927</strain>
    </source>
</reference>
<sequence length="66" mass="7872">MNYNMKLLELVSYFRNGGSYEEFCQSNFFDFYYFPDTIEEANNEENQALNDEELTRLLFNYAINGA</sequence>
<name>A0A1N7KKL7_9FLAO</name>
<protein>
    <submittedName>
        <fullName evidence="1">Uncharacterized protein</fullName>
    </submittedName>
</protein>
<accession>A0A1N7KKL7</accession>
<evidence type="ECO:0000313" key="1">
    <source>
        <dbReference type="EMBL" id="SIS61970.1"/>
    </source>
</evidence>
<dbReference type="EMBL" id="FTNZ01000014">
    <property type="protein sequence ID" value="SIS61970.1"/>
    <property type="molecule type" value="Genomic_DNA"/>
</dbReference>
<proteinExistence type="predicted"/>
<dbReference type="Proteomes" id="UP000186106">
    <property type="component" value="Unassembled WGS sequence"/>
</dbReference>